<dbReference type="EMBL" id="JACCFJ010000001">
    <property type="protein sequence ID" value="NYI81469.1"/>
    <property type="molecule type" value="Genomic_DNA"/>
</dbReference>
<keyword evidence="2" id="KW-1185">Reference proteome</keyword>
<reference evidence="1 2" key="1">
    <citation type="submission" date="2020-07" db="EMBL/GenBank/DDBJ databases">
        <title>Sequencing the genomes of 1000 actinobacteria strains.</title>
        <authorList>
            <person name="Klenk H.-P."/>
        </authorList>
    </citation>
    <scope>NUCLEOTIDE SEQUENCE [LARGE SCALE GENOMIC DNA]</scope>
    <source>
        <strain evidence="1 2">DSM 44065</strain>
    </source>
</reference>
<evidence type="ECO:0000313" key="2">
    <source>
        <dbReference type="Proteomes" id="UP000587002"/>
    </source>
</evidence>
<sequence>MPFTMAPGPVTYRQEIVTDRAEGVWATWTQVLRATSCGRRRCTATRGSRR</sequence>
<comment type="caution">
    <text evidence="1">The sequence shown here is derived from an EMBL/GenBank/DDBJ whole genome shotgun (WGS) entry which is preliminary data.</text>
</comment>
<dbReference type="AlphaFoldDB" id="A0A853AEE8"/>
<proteinExistence type="predicted"/>
<protein>
    <submittedName>
        <fullName evidence="1">Uncharacterized protein</fullName>
    </submittedName>
</protein>
<name>A0A853AEE8_9PSEU</name>
<accession>A0A853AEE8</accession>
<dbReference type="Proteomes" id="UP000587002">
    <property type="component" value="Unassembled WGS sequence"/>
</dbReference>
<gene>
    <name evidence="1" type="ORF">HNR68_000099</name>
</gene>
<organism evidence="1 2">
    <name type="scientific">Saccharopolyspora hordei</name>
    <dbReference type="NCBI Taxonomy" id="1838"/>
    <lineage>
        <taxon>Bacteria</taxon>
        <taxon>Bacillati</taxon>
        <taxon>Actinomycetota</taxon>
        <taxon>Actinomycetes</taxon>
        <taxon>Pseudonocardiales</taxon>
        <taxon>Pseudonocardiaceae</taxon>
        <taxon>Saccharopolyspora</taxon>
    </lineage>
</organism>
<evidence type="ECO:0000313" key="1">
    <source>
        <dbReference type="EMBL" id="NYI81469.1"/>
    </source>
</evidence>